<protein>
    <submittedName>
        <fullName evidence="2">Uncharacterized protein</fullName>
    </submittedName>
</protein>
<dbReference type="GO" id="GO:0015267">
    <property type="term" value="F:channel activity"/>
    <property type="evidence" value="ECO:0000318"/>
    <property type="project" value="GO_Central"/>
</dbReference>
<dbReference type="GO" id="GO:0097192">
    <property type="term" value="P:extrinsic apoptotic signaling pathway in absence of ligand"/>
    <property type="evidence" value="ECO:0000318"/>
    <property type="project" value="GO_Central"/>
</dbReference>
<dbReference type="GO" id="GO:0043065">
    <property type="term" value="P:positive regulation of apoptotic process"/>
    <property type="evidence" value="ECO:0000318"/>
    <property type="project" value="GO_Central"/>
</dbReference>
<dbReference type="InParanoid" id="H2XKU4"/>
<proteinExistence type="predicted"/>
<feature type="compositionally biased region" description="Polar residues" evidence="1">
    <location>
        <begin position="91"/>
        <end position="100"/>
    </location>
</feature>
<organism evidence="2 3">
    <name type="scientific">Ciona intestinalis</name>
    <name type="common">Transparent sea squirt</name>
    <name type="synonym">Ascidia intestinalis</name>
    <dbReference type="NCBI Taxonomy" id="7719"/>
    <lineage>
        <taxon>Eukaryota</taxon>
        <taxon>Metazoa</taxon>
        <taxon>Chordata</taxon>
        <taxon>Tunicata</taxon>
        <taxon>Ascidiacea</taxon>
        <taxon>Phlebobranchia</taxon>
        <taxon>Cionidae</taxon>
        <taxon>Ciona</taxon>
    </lineage>
</organism>
<reference evidence="2" key="2">
    <citation type="journal article" date="2008" name="Genome Biol.">
        <title>Improved genome assembly and evidence-based global gene model set for the chordate Ciona intestinalis: new insight into intron and operon populations.</title>
        <authorList>
            <person name="Satou Y."/>
            <person name="Mineta K."/>
            <person name="Ogasawara M."/>
            <person name="Sasakura Y."/>
            <person name="Shoguchi E."/>
            <person name="Ueno K."/>
            <person name="Yamada L."/>
            <person name="Matsumoto J."/>
            <person name="Wasserscheid J."/>
            <person name="Dewar K."/>
            <person name="Wiley G.B."/>
            <person name="Macmil S.L."/>
            <person name="Roe B.A."/>
            <person name="Zeller R.W."/>
            <person name="Hastings K.E."/>
            <person name="Lemaire P."/>
            <person name="Lindquist E."/>
            <person name="Endo T."/>
            <person name="Hotta K."/>
            <person name="Inaba K."/>
        </authorList>
    </citation>
    <scope>NUCLEOTIDE SEQUENCE [LARGE SCALE GENOMIC DNA]</scope>
    <source>
        <strain evidence="2">wild type</strain>
    </source>
</reference>
<feature type="region of interest" description="Disordered" evidence="1">
    <location>
        <begin position="1"/>
        <end position="101"/>
    </location>
</feature>
<evidence type="ECO:0000313" key="3">
    <source>
        <dbReference type="Proteomes" id="UP000008144"/>
    </source>
</evidence>
<feature type="compositionally biased region" description="Basic residues" evidence="1">
    <location>
        <begin position="49"/>
        <end position="59"/>
    </location>
</feature>
<evidence type="ECO:0000256" key="1">
    <source>
        <dbReference type="SAM" id="MobiDB-lite"/>
    </source>
</evidence>
<name>H2XKU4_CIOIN</name>
<feature type="compositionally biased region" description="Basic and acidic residues" evidence="1">
    <location>
        <begin position="15"/>
        <end position="26"/>
    </location>
</feature>
<dbReference type="GO" id="GO:0008630">
    <property type="term" value="P:intrinsic apoptotic signaling pathway in response to DNA damage"/>
    <property type="evidence" value="ECO:0000318"/>
    <property type="project" value="GO_Central"/>
</dbReference>
<reference evidence="3" key="1">
    <citation type="journal article" date="2002" name="Science">
        <title>The draft genome of Ciona intestinalis: insights into chordate and vertebrate origins.</title>
        <authorList>
            <person name="Dehal P."/>
            <person name="Satou Y."/>
            <person name="Campbell R.K."/>
            <person name="Chapman J."/>
            <person name="Degnan B."/>
            <person name="De Tomaso A."/>
            <person name="Davidson B."/>
            <person name="Di Gregorio A."/>
            <person name="Gelpke M."/>
            <person name="Goodstein D.M."/>
            <person name="Harafuji N."/>
            <person name="Hastings K.E."/>
            <person name="Ho I."/>
            <person name="Hotta K."/>
            <person name="Huang W."/>
            <person name="Kawashima T."/>
            <person name="Lemaire P."/>
            <person name="Martinez D."/>
            <person name="Meinertzhagen I.A."/>
            <person name="Necula S."/>
            <person name="Nonaka M."/>
            <person name="Putnam N."/>
            <person name="Rash S."/>
            <person name="Saiga H."/>
            <person name="Satake M."/>
            <person name="Terry A."/>
            <person name="Yamada L."/>
            <person name="Wang H.G."/>
            <person name="Awazu S."/>
            <person name="Azumi K."/>
            <person name="Boore J."/>
            <person name="Branno M."/>
            <person name="Chin-Bow S."/>
            <person name="DeSantis R."/>
            <person name="Doyle S."/>
            <person name="Francino P."/>
            <person name="Keys D.N."/>
            <person name="Haga S."/>
            <person name="Hayashi H."/>
            <person name="Hino K."/>
            <person name="Imai K.S."/>
            <person name="Inaba K."/>
            <person name="Kano S."/>
            <person name="Kobayashi K."/>
            <person name="Kobayashi M."/>
            <person name="Lee B.I."/>
            <person name="Makabe K.W."/>
            <person name="Manohar C."/>
            <person name="Matassi G."/>
            <person name="Medina M."/>
            <person name="Mochizuki Y."/>
            <person name="Mount S."/>
            <person name="Morishita T."/>
            <person name="Miura S."/>
            <person name="Nakayama A."/>
            <person name="Nishizaka S."/>
            <person name="Nomoto H."/>
            <person name="Ohta F."/>
            <person name="Oishi K."/>
            <person name="Rigoutsos I."/>
            <person name="Sano M."/>
            <person name="Sasaki A."/>
            <person name="Sasakura Y."/>
            <person name="Shoguchi E."/>
            <person name="Shin-i T."/>
            <person name="Spagnuolo A."/>
            <person name="Stainier D."/>
            <person name="Suzuki M.M."/>
            <person name="Tassy O."/>
            <person name="Takatori N."/>
            <person name="Tokuoka M."/>
            <person name="Yagi K."/>
            <person name="Yoshizaki F."/>
            <person name="Wada S."/>
            <person name="Zhang C."/>
            <person name="Hyatt P.D."/>
            <person name="Larimer F."/>
            <person name="Detter C."/>
            <person name="Doggett N."/>
            <person name="Glavina T."/>
            <person name="Hawkins T."/>
            <person name="Richardson P."/>
            <person name="Lucas S."/>
            <person name="Kohara Y."/>
            <person name="Levine M."/>
            <person name="Satoh N."/>
            <person name="Rokhsar D.S."/>
        </authorList>
    </citation>
    <scope>NUCLEOTIDE SEQUENCE [LARGE SCALE GENOMIC DNA]</scope>
</reference>
<evidence type="ECO:0000313" key="2">
    <source>
        <dbReference type="Ensembl" id="ENSCINP00000030276.1"/>
    </source>
</evidence>
<dbReference type="GO" id="GO:0001836">
    <property type="term" value="P:release of cytochrome c from mitochondria"/>
    <property type="evidence" value="ECO:0000318"/>
    <property type="project" value="GO_Central"/>
</dbReference>
<feature type="compositionally biased region" description="Polar residues" evidence="1">
    <location>
        <begin position="161"/>
        <end position="178"/>
    </location>
</feature>
<dbReference type="Ensembl" id="ENSCINT00000035299.1">
    <property type="protein sequence ID" value="ENSCINP00000030276.1"/>
    <property type="gene ID" value="ENSCING00000021619.1"/>
</dbReference>
<dbReference type="AlphaFoldDB" id="H2XKU4"/>
<dbReference type="GO" id="GO:0005741">
    <property type="term" value="C:mitochondrial outer membrane"/>
    <property type="evidence" value="ECO:0000318"/>
    <property type="project" value="GO_Central"/>
</dbReference>
<reference evidence="2" key="3">
    <citation type="submission" date="2025-08" db="UniProtKB">
        <authorList>
            <consortium name="Ensembl"/>
        </authorList>
    </citation>
    <scope>IDENTIFICATION</scope>
</reference>
<accession>H2XKU4</accession>
<dbReference type="EMBL" id="EAAA01002404">
    <property type="status" value="NOT_ANNOTATED_CDS"/>
    <property type="molecule type" value="Genomic_DNA"/>
</dbReference>
<feature type="compositionally biased region" description="Polar residues" evidence="1">
    <location>
        <begin position="140"/>
        <end position="153"/>
    </location>
</feature>
<sequence length="211" mass="23884">MTSHESENASGFLKPEMESQRRHSWDGRFSTNKIDLGGESTVCRNDSKGRRRRELRRSHVVTEAPDVTLFEEQDQNNASTIPTKDDPTPVASENKNTNNRPWGLRRRITKTENHCEKIEDSTPANQTGTPKRRSGIASFATGSSPRNLWQPQKPSVRFTDVNDSNINAATPPDMSSRSFRNRRATVHYSSTGRPSVMERRHPARIALEAKE</sequence>
<reference evidence="2" key="4">
    <citation type="submission" date="2025-09" db="UniProtKB">
        <authorList>
            <consortium name="Ensembl"/>
        </authorList>
    </citation>
    <scope>IDENTIFICATION</scope>
</reference>
<keyword evidence="3" id="KW-1185">Reference proteome</keyword>
<dbReference type="Proteomes" id="UP000008144">
    <property type="component" value="Chromosome 7"/>
</dbReference>
<feature type="region of interest" description="Disordered" evidence="1">
    <location>
        <begin position="119"/>
        <end position="202"/>
    </location>
</feature>
<dbReference type="HOGENOM" id="CLU_1307317_0_0_1"/>